<dbReference type="EMBL" id="CAMPGE010005289">
    <property type="protein sequence ID" value="CAI2364139.1"/>
    <property type="molecule type" value="Genomic_DNA"/>
</dbReference>
<gene>
    <name evidence="1" type="ORF">ECRASSUSDP1_LOCUS5481</name>
</gene>
<organism evidence="1 2">
    <name type="scientific">Euplotes crassus</name>
    <dbReference type="NCBI Taxonomy" id="5936"/>
    <lineage>
        <taxon>Eukaryota</taxon>
        <taxon>Sar</taxon>
        <taxon>Alveolata</taxon>
        <taxon>Ciliophora</taxon>
        <taxon>Intramacronucleata</taxon>
        <taxon>Spirotrichea</taxon>
        <taxon>Hypotrichia</taxon>
        <taxon>Euplotida</taxon>
        <taxon>Euplotidae</taxon>
        <taxon>Moneuplotes</taxon>
    </lineage>
</organism>
<keyword evidence="2" id="KW-1185">Reference proteome</keyword>
<comment type="caution">
    <text evidence="1">The sequence shown here is derived from an EMBL/GenBank/DDBJ whole genome shotgun (WGS) entry which is preliminary data.</text>
</comment>
<reference evidence="1" key="1">
    <citation type="submission" date="2023-07" db="EMBL/GenBank/DDBJ databases">
        <authorList>
            <consortium name="AG Swart"/>
            <person name="Singh M."/>
            <person name="Singh A."/>
            <person name="Seah K."/>
            <person name="Emmerich C."/>
        </authorList>
    </citation>
    <scope>NUCLEOTIDE SEQUENCE</scope>
    <source>
        <strain evidence="1">DP1</strain>
    </source>
</reference>
<dbReference type="AlphaFoldDB" id="A0AAD1X7W6"/>
<accession>A0AAD1X7W6</accession>
<name>A0AAD1X7W6_EUPCR</name>
<proteinExistence type="predicted"/>
<evidence type="ECO:0000313" key="1">
    <source>
        <dbReference type="EMBL" id="CAI2364139.1"/>
    </source>
</evidence>
<evidence type="ECO:0000313" key="2">
    <source>
        <dbReference type="Proteomes" id="UP001295684"/>
    </source>
</evidence>
<protein>
    <submittedName>
        <fullName evidence="1">Uncharacterized protein</fullName>
    </submittedName>
</protein>
<dbReference type="Proteomes" id="UP001295684">
    <property type="component" value="Unassembled WGS sequence"/>
</dbReference>
<sequence>MAVVDILRRLWGWDVGFGVCCECVMKAKGIIGMYKIIPVNDRGVKRQNNIALNLFESEHSSLIARTL</sequence>